<feature type="domain" description="Glycoside hydrolase family 65 C-terminal" evidence="8">
    <location>
        <begin position="726"/>
        <end position="783"/>
    </location>
</feature>
<organism evidence="10 11">
    <name type="scientific">Yinghuangia soli</name>
    <dbReference type="NCBI Taxonomy" id="2908204"/>
    <lineage>
        <taxon>Bacteria</taxon>
        <taxon>Bacillati</taxon>
        <taxon>Actinomycetota</taxon>
        <taxon>Actinomycetes</taxon>
        <taxon>Kitasatosporales</taxon>
        <taxon>Streptomycetaceae</taxon>
        <taxon>Yinghuangia</taxon>
    </lineage>
</organism>
<dbReference type="GO" id="GO:0016757">
    <property type="term" value="F:glycosyltransferase activity"/>
    <property type="evidence" value="ECO:0007669"/>
    <property type="project" value="UniProtKB-KW"/>
</dbReference>
<dbReference type="SUPFAM" id="SSF48208">
    <property type="entry name" value="Six-hairpin glycosidases"/>
    <property type="match status" value="1"/>
</dbReference>
<reference evidence="10" key="1">
    <citation type="submission" date="2022-01" db="EMBL/GenBank/DDBJ databases">
        <title>Genome-Based Taxonomic Classification of the Phylum Actinobacteria.</title>
        <authorList>
            <person name="Gao Y."/>
        </authorList>
    </citation>
    <scope>NUCLEOTIDE SEQUENCE</scope>
    <source>
        <strain evidence="10">KLBMP 8922</strain>
    </source>
</reference>
<evidence type="ECO:0000259" key="7">
    <source>
        <dbReference type="Pfam" id="PF03632"/>
    </source>
</evidence>
<keyword evidence="4" id="KW-0326">Glycosidase</keyword>
<dbReference type="InterPro" id="IPR005194">
    <property type="entry name" value="Glyco_hydro_65_C"/>
</dbReference>
<comment type="caution">
    <text evidence="10">The sequence shown here is derived from an EMBL/GenBank/DDBJ whole genome shotgun (WGS) entry which is preliminary data.</text>
</comment>
<dbReference type="SUPFAM" id="SSF74650">
    <property type="entry name" value="Galactose mutarotase-like"/>
    <property type="match status" value="1"/>
</dbReference>
<evidence type="ECO:0000256" key="1">
    <source>
        <dbReference type="ARBA" id="ARBA00006768"/>
    </source>
</evidence>
<keyword evidence="2" id="KW-0328">Glycosyltransferase</keyword>
<dbReference type="InterPro" id="IPR037018">
    <property type="entry name" value="GH65_N"/>
</dbReference>
<gene>
    <name evidence="10" type="ORF">LZ495_17100</name>
</gene>
<evidence type="ECO:0000259" key="9">
    <source>
        <dbReference type="Pfam" id="PF03636"/>
    </source>
</evidence>
<dbReference type="InterPro" id="IPR005195">
    <property type="entry name" value="Glyco_hydro_65_M"/>
</dbReference>
<dbReference type="PANTHER" id="PTHR11051:SF8">
    <property type="entry name" value="PROTEIN-GLUCOSYLGALACTOSYLHYDROXYLYSINE GLUCOSIDASE"/>
    <property type="match status" value="1"/>
</dbReference>
<dbReference type="InterPro" id="IPR012341">
    <property type="entry name" value="6hp_glycosidase-like_sf"/>
</dbReference>
<proteinExistence type="inferred from homology"/>
<dbReference type="InterPro" id="IPR008928">
    <property type="entry name" value="6-hairpin_glycosidase_sf"/>
</dbReference>
<dbReference type="Pfam" id="PF03633">
    <property type="entry name" value="Glyco_hydro_65C"/>
    <property type="match status" value="1"/>
</dbReference>
<dbReference type="InterPro" id="IPR011013">
    <property type="entry name" value="Gal_mutarotase_sf_dom"/>
</dbReference>
<dbReference type="Pfam" id="PF03636">
    <property type="entry name" value="Glyco_hydro_65N"/>
    <property type="match status" value="1"/>
</dbReference>
<evidence type="ECO:0000313" key="11">
    <source>
        <dbReference type="Proteomes" id="UP001165378"/>
    </source>
</evidence>
<dbReference type="PANTHER" id="PTHR11051">
    <property type="entry name" value="GLYCOSYL HYDROLASE-RELATED"/>
    <property type="match status" value="1"/>
</dbReference>
<evidence type="ECO:0000256" key="4">
    <source>
        <dbReference type="ARBA" id="ARBA00023295"/>
    </source>
</evidence>
<sequence>MPPGVEHDGWTLRYAGFDPQQEGLREALCALGNGYLATRGAAPETQADAVHYPGTYLAGLYDRSVTRLAGHAVENEDLVNIPNWLPLTFRAQDGDWFTGRAQEIVEHTVALDMRHGILSRHSRVRNAAGRITAVRQKRLVHLVFPHIAALQTTLEAENWSGGLEVRSAVDGGVRNTGVARYQGLADCHLALRRKHTADAGVIVLEAETPASRVRIATAARTRLTTGGPPSEVRTWTDATRIGTDIAVPVAPGRRVVVEKVAAVYTGRDPAIGDPVQAAVQSAGEAADFEELAASHARHWAELWSRCHLDLEGAPETERTTRLYTFHILQTLTTHTAELDAGVPARGLHGEAYRGHVFWDELFVLPYLNLRLPEVSRGLLRYRYRRLGAARRAAHDAGYQGAMFPWQSGSDGREETPAVHLNPQSGRWLPDHSHLQRHVGSAVAYNVWQYFQATGDHAYLAAEGAELLIEIARFWADLARYDPVLRRYRIRGVMGPDEYHDAYPWAAEPGLDDNTYTNVMASWVLHTAGRALDLLPAYRRAELADRLRLGNGEPAHWDHVSRKLRVCFHDDVISQFHRYGDLAELDWDAYRERYGDIRRLDRILEAEGDTPNRYRVSKQADVLMLAYLFPPDELARIFARLGYACDHDLLDRTMRYYLQRTAHGSTLSAVVHAWVLARSDRAASGRFLHEAMAADVHDVQGGTTAEGIHLGAMAGCLDLLTRGYPGMEVQEDTLVLDPALPAGIGPLEFHLRYRGHWGVRVHISHRAASVSLRPGQQAPIRVRIGSGEGTVEAGSTWRVALPPRA</sequence>
<dbReference type="GO" id="GO:0030246">
    <property type="term" value="F:carbohydrate binding"/>
    <property type="evidence" value="ECO:0007669"/>
    <property type="project" value="InterPro"/>
</dbReference>
<dbReference type="Pfam" id="PF03632">
    <property type="entry name" value="Glyco_hydro_65m"/>
    <property type="match status" value="1"/>
</dbReference>
<keyword evidence="11" id="KW-1185">Reference proteome</keyword>
<dbReference type="InterPro" id="IPR017045">
    <property type="entry name" value="Malt_Pase/Glycosyl_Hdrlase"/>
</dbReference>
<dbReference type="AlphaFoldDB" id="A0AA41PZT4"/>
<dbReference type="PIRSF" id="PIRSF036289">
    <property type="entry name" value="Glycosyl_hydrolase_malt_phosph"/>
    <property type="match status" value="1"/>
</dbReference>
<comment type="similarity">
    <text evidence="1">Belongs to the glycosyl hydrolase 65 family.</text>
</comment>
<dbReference type="Gene3D" id="2.70.98.40">
    <property type="entry name" value="Glycoside hydrolase, family 65, N-terminal domain"/>
    <property type="match status" value="1"/>
</dbReference>
<feature type="domain" description="Glycoside hydrolase family 65 N-terminal" evidence="9">
    <location>
        <begin position="14"/>
        <end position="267"/>
    </location>
</feature>
<dbReference type="InterPro" id="IPR005196">
    <property type="entry name" value="Glyco_hydro_65_N"/>
</dbReference>
<dbReference type="Gene3D" id="2.60.420.10">
    <property type="entry name" value="Maltose phosphorylase, domain 3"/>
    <property type="match status" value="1"/>
</dbReference>
<keyword evidence="3" id="KW-0808">Transferase</keyword>
<dbReference type="FunFam" id="1.50.10.10:FF:000053">
    <property type="entry name" value="Putative glycosyl hydrolase"/>
    <property type="match status" value="1"/>
</dbReference>
<feature type="binding site" evidence="6">
    <location>
        <begin position="358"/>
        <end position="359"/>
    </location>
    <ligand>
        <name>substrate</name>
    </ligand>
</feature>
<dbReference type="EMBL" id="JAKFHA010000008">
    <property type="protein sequence ID" value="MCF2528925.1"/>
    <property type="molecule type" value="Genomic_DNA"/>
</dbReference>
<keyword evidence="10" id="KW-0378">Hydrolase</keyword>
<dbReference type="RefSeq" id="WP_235053087.1">
    <property type="nucleotide sequence ID" value="NZ_JAKFHA010000008.1"/>
</dbReference>
<feature type="domain" description="Glycoside hydrolase family 65 central catalytic" evidence="7">
    <location>
        <begin position="322"/>
        <end position="716"/>
    </location>
</feature>
<dbReference type="Proteomes" id="UP001165378">
    <property type="component" value="Unassembled WGS sequence"/>
</dbReference>
<feature type="active site" description="Proton donor" evidence="5">
    <location>
        <position position="497"/>
    </location>
</feature>
<evidence type="ECO:0000256" key="2">
    <source>
        <dbReference type="ARBA" id="ARBA00022676"/>
    </source>
</evidence>
<evidence type="ECO:0000256" key="3">
    <source>
        <dbReference type="ARBA" id="ARBA00022679"/>
    </source>
</evidence>
<evidence type="ECO:0000313" key="10">
    <source>
        <dbReference type="EMBL" id="MCF2528925.1"/>
    </source>
</evidence>
<evidence type="ECO:0000256" key="5">
    <source>
        <dbReference type="PIRSR" id="PIRSR036289-50"/>
    </source>
</evidence>
<dbReference type="GO" id="GO:0004553">
    <property type="term" value="F:hydrolase activity, hydrolyzing O-glycosyl compounds"/>
    <property type="evidence" value="ECO:0007669"/>
    <property type="project" value="TreeGrafter"/>
</dbReference>
<name>A0AA41PZT4_9ACTN</name>
<dbReference type="GO" id="GO:0005975">
    <property type="term" value="P:carbohydrate metabolic process"/>
    <property type="evidence" value="ECO:0007669"/>
    <property type="project" value="InterPro"/>
</dbReference>
<dbReference type="Gene3D" id="1.50.10.10">
    <property type="match status" value="1"/>
</dbReference>
<protein>
    <submittedName>
        <fullName evidence="10">Glycoside hydrolase family 65 protein</fullName>
    </submittedName>
</protein>
<evidence type="ECO:0000256" key="6">
    <source>
        <dbReference type="PIRSR" id="PIRSR036289-51"/>
    </source>
</evidence>
<evidence type="ECO:0000259" key="8">
    <source>
        <dbReference type="Pfam" id="PF03633"/>
    </source>
</evidence>
<accession>A0AA41PZT4</accession>
<feature type="binding site" evidence="6">
    <location>
        <begin position="617"/>
        <end position="618"/>
    </location>
    <ligand>
        <name>substrate</name>
    </ligand>
</feature>